<reference evidence="4 5" key="1">
    <citation type="submission" date="2018-12" db="EMBL/GenBank/DDBJ databases">
        <authorList>
            <person name="Yang Y."/>
        </authorList>
    </citation>
    <scope>NUCLEOTIDE SEQUENCE [LARGE SCALE GENOMIC DNA]</scope>
    <source>
        <strain evidence="4 5">GSF71</strain>
    </source>
</reference>
<feature type="domain" description="Phage terminase large subunit GpA ATPase" evidence="2">
    <location>
        <begin position="44"/>
        <end position="292"/>
    </location>
</feature>
<dbReference type="PANTHER" id="PTHR34413:SF2">
    <property type="entry name" value="PROPHAGE TAIL FIBER ASSEMBLY PROTEIN HOMOLOG TFAE-RELATED"/>
    <property type="match status" value="1"/>
</dbReference>
<dbReference type="Pfam" id="PF20454">
    <property type="entry name" value="GpA_nuclease"/>
    <property type="match status" value="1"/>
</dbReference>
<feature type="region of interest" description="Disordered" evidence="1">
    <location>
        <begin position="543"/>
        <end position="593"/>
    </location>
</feature>
<organism evidence="4 5">
    <name type="scientific">Azospirillum doebereinerae</name>
    <dbReference type="NCBI Taxonomy" id="92933"/>
    <lineage>
        <taxon>Bacteria</taxon>
        <taxon>Pseudomonadati</taxon>
        <taxon>Pseudomonadota</taxon>
        <taxon>Alphaproteobacteria</taxon>
        <taxon>Rhodospirillales</taxon>
        <taxon>Azospirillaceae</taxon>
        <taxon>Azospirillum</taxon>
    </lineage>
</organism>
<dbReference type="GO" id="GO:0016887">
    <property type="term" value="F:ATP hydrolysis activity"/>
    <property type="evidence" value="ECO:0007669"/>
    <property type="project" value="InterPro"/>
</dbReference>
<evidence type="ECO:0000256" key="1">
    <source>
        <dbReference type="SAM" id="MobiDB-lite"/>
    </source>
</evidence>
<dbReference type="InterPro" id="IPR046454">
    <property type="entry name" value="GpA_endonuclease"/>
</dbReference>
<dbReference type="EMBL" id="RZIJ01000032">
    <property type="protein sequence ID" value="RUQ63906.1"/>
    <property type="molecule type" value="Genomic_DNA"/>
</dbReference>
<protein>
    <recommendedName>
        <fullName evidence="6">Terminase</fullName>
    </recommendedName>
</protein>
<dbReference type="Pfam" id="PF05876">
    <property type="entry name" value="GpA_ATPase"/>
    <property type="match status" value="1"/>
</dbReference>
<feature type="region of interest" description="Disordered" evidence="1">
    <location>
        <begin position="207"/>
        <end position="228"/>
    </location>
</feature>
<dbReference type="GO" id="GO:0004519">
    <property type="term" value="F:endonuclease activity"/>
    <property type="evidence" value="ECO:0007669"/>
    <property type="project" value="InterPro"/>
</dbReference>
<proteinExistence type="predicted"/>
<dbReference type="InterPro" id="IPR051220">
    <property type="entry name" value="TFA_Chaperone"/>
</dbReference>
<dbReference type="PANTHER" id="PTHR34413">
    <property type="entry name" value="PROPHAGE TAIL FIBER ASSEMBLY PROTEIN HOMOLOG TFAE-RELATED-RELATED"/>
    <property type="match status" value="1"/>
</dbReference>
<evidence type="ECO:0000313" key="5">
    <source>
        <dbReference type="Proteomes" id="UP000280346"/>
    </source>
</evidence>
<accession>A0A3S1CDJ9</accession>
<keyword evidence="5" id="KW-1185">Reference proteome</keyword>
<name>A0A3S1CDJ9_9PROT</name>
<evidence type="ECO:0000259" key="2">
    <source>
        <dbReference type="Pfam" id="PF05876"/>
    </source>
</evidence>
<feature type="compositionally biased region" description="Basic and acidic residues" evidence="1">
    <location>
        <begin position="552"/>
        <end position="561"/>
    </location>
</feature>
<dbReference type="InterPro" id="IPR046453">
    <property type="entry name" value="GpA_ATPase"/>
</dbReference>
<sequence>MMLMFNTLEDILLACAESIRPPERLTVAEAAEKYRVLNNPGSYVGPWRNEIAPYLVEIMETMTSTAHTGLIFAGPAPCGKSDIFFNWLTHTAVCDPADMLLVHMTQGTARDWSIGDLRKAFRHTKALGGRVVPGRQNLNVHDIRFLSGMRLLIKWPTITELSGKTVPRVWFMDYDRMPSDVDKEGPPFDLGRKRTQTFGRYGMTVAESSPGHEIEHPRWSPASPHEAPPTQGVLALYNRGDRRRFYWRCARCRRPFEADFKHITYPASADRLEAAEQATLNCPHCNFGHTHEAGSGQPGKAELNHGGQWIKDGMVWREDGSVVGTPIRSDIASFWRKGVAASFASWKDLVFKYLKAVEEFEKTGDVGALKATINTDQGHPFLNPALAGERLPEDLKNRATDLGEQVVPNGVRFLVAAIDVQKNAFVVQIHGIGVGGDVTVIDRFTIKRSRRHDPDDESQILWVNPGTHAEDWQTLVDEVIEKTYPLDDSSGRHMSIKVVVCDSGGREGVTANAYTFWRWLRDEHPADHHRRFQLVKGVPNRDAPRVRISYPDSERKDRKAGAGDQLEPDQGSGLRDAGADGPQRRHGQFPGLAGGMVLRRTDRREPRGEGVGKPQASAQRGVGFALLHGRRLPAPALRRNREHRLARPAVVGARVG</sequence>
<evidence type="ECO:0000259" key="3">
    <source>
        <dbReference type="Pfam" id="PF20454"/>
    </source>
</evidence>
<comment type="caution">
    <text evidence="4">The sequence shown here is derived from an EMBL/GenBank/DDBJ whole genome shotgun (WGS) entry which is preliminary data.</text>
</comment>
<evidence type="ECO:0000313" key="4">
    <source>
        <dbReference type="EMBL" id="RUQ63906.1"/>
    </source>
</evidence>
<dbReference type="AlphaFoldDB" id="A0A3S1CDJ9"/>
<dbReference type="OrthoDB" id="5181253at2"/>
<evidence type="ECO:0008006" key="6">
    <source>
        <dbReference type="Google" id="ProtNLM"/>
    </source>
</evidence>
<gene>
    <name evidence="4" type="ORF">EJ913_27225</name>
</gene>
<feature type="domain" description="Terminase large subunit GpA endonuclease" evidence="3">
    <location>
        <begin position="331"/>
        <end position="562"/>
    </location>
</feature>
<dbReference type="Proteomes" id="UP000280346">
    <property type="component" value="Unassembled WGS sequence"/>
</dbReference>